<dbReference type="InterPro" id="IPR039420">
    <property type="entry name" value="WalR-like"/>
</dbReference>
<dbReference type="AlphaFoldDB" id="A0A7V7QHF9"/>
<proteinExistence type="predicted"/>
<dbReference type="OrthoDB" id="9790442at2"/>
<dbReference type="CDD" id="cd17574">
    <property type="entry name" value="REC_OmpR"/>
    <property type="match status" value="1"/>
</dbReference>
<evidence type="ECO:0000256" key="5">
    <source>
        <dbReference type="ARBA" id="ARBA00023125"/>
    </source>
</evidence>
<dbReference type="EMBL" id="WAGX01000008">
    <property type="protein sequence ID" value="KAB1434370.1"/>
    <property type="molecule type" value="Genomic_DNA"/>
</dbReference>
<dbReference type="GO" id="GO:0000976">
    <property type="term" value="F:transcription cis-regulatory region binding"/>
    <property type="evidence" value="ECO:0007669"/>
    <property type="project" value="TreeGrafter"/>
</dbReference>
<comment type="function">
    <text evidence="7">May play the central regulatory role in sporulation. It may be an element of the effector pathway responsible for the activation of sporulation genes in response to nutritional stress. Spo0A may act in concert with spo0H (a sigma factor) to control the expression of some genes that are critical to the sporulation process.</text>
</comment>
<dbReference type="FunFam" id="3.40.50.2300:FF:000001">
    <property type="entry name" value="DNA-binding response regulator PhoB"/>
    <property type="match status" value="1"/>
</dbReference>
<dbReference type="PROSITE" id="PS50110">
    <property type="entry name" value="RESPONSE_REGULATORY"/>
    <property type="match status" value="1"/>
</dbReference>
<dbReference type="Gene3D" id="1.10.10.10">
    <property type="entry name" value="Winged helix-like DNA-binding domain superfamily/Winged helix DNA-binding domain"/>
    <property type="match status" value="1"/>
</dbReference>
<dbReference type="Gene3D" id="6.10.250.690">
    <property type="match status" value="1"/>
</dbReference>
<sequence>MGKGKILIADDEEVLRDLLQDILEKEGYQVLTAKDGEEALEIFFETEDIDLILLDVLMPKIDGWKVLTEIRDYSNVPIIMLTALGTSKDEIEGLLAGADDYIAKPFSYEVLLARVNTQFRRNNIEQTEPMEVGSIKIDQLRQKVFVENKFVRLNNKEYHLLIYLVKNKGIVLNRYQIVTTIWGYDYEGSERTVDTHVKMLRAKLGLCGDYIRTVRGQGYCFEIN</sequence>
<dbReference type="SMART" id="SM00448">
    <property type="entry name" value="REC"/>
    <property type="match status" value="1"/>
</dbReference>
<evidence type="ECO:0000256" key="7">
    <source>
        <dbReference type="ARBA" id="ARBA00024867"/>
    </source>
</evidence>
<evidence type="ECO:0000256" key="6">
    <source>
        <dbReference type="ARBA" id="ARBA00023163"/>
    </source>
</evidence>
<dbReference type="CDD" id="cd00383">
    <property type="entry name" value="trans_reg_C"/>
    <property type="match status" value="1"/>
</dbReference>
<dbReference type="InterPro" id="IPR001867">
    <property type="entry name" value="OmpR/PhoB-type_DNA-bd"/>
</dbReference>
<evidence type="ECO:0000259" key="10">
    <source>
        <dbReference type="PROSITE" id="PS50110"/>
    </source>
</evidence>
<dbReference type="Gene3D" id="3.40.50.2300">
    <property type="match status" value="1"/>
</dbReference>
<feature type="modified residue" description="4-aspartylphosphate" evidence="8">
    <location>
        <position position="55"/>
    </location>
</feature>
<dbReference type="GO" id="GO:0032993">
    <property type="term" value="C:protein-DNA complex"/>
    <property type="evidence" value="ECO:0007669"/>
    <property type="project" value="TreeGrafter"/>
</dbReference>
<evidence type="ECO:0000256" key="2">
    <source>
        <dbReference type="ARBA" id="ARBA00022553"/>
    </source>
</evidence>
<accession>A0A7V7QHF9</accession>
<keyword evidence="4" id="KW-0805">Transcription regulation</keyword>
<name>A0A7V7QHF9_9FIRM</name>
<dbReference type="InterPro" id="IPR001789">
    <property type="entry name" value="Sig_transdc_resp-reg_receiver"/>
</dbReference>
<organism evidence="12 13">
    <name type="scientific">Candidatus Galacturonatibacter soehngenii</name>
    <dbReference type="NCBI Taxonomy" id="2307010"/>
    <lineage>
        <taxon>Bacteria</taxon>
        <taxon>Bacillati</taxon>
        <taxon>Bacillota</taxon>
        <taxon>Clostridia</taxon>
        <taxon>Lachnospirales</taxon>
        <taxon>Lachnospiraceae</taxon>
        <taxon>Candidatus Galacturonatibacter</taxon>
    </lineage>
</organism>
<dbReference type="PANTHER" id="PTHR48111:SF73">
    <property type="entry name" value="ALKALINE PHOSPHATASE SYNTHESIS TRANSCRIPTIONAL REGULATORY PROTEIN PHOP"/>
    <property type="match status" value="1"/>
</dbReference>
<keyword evidence="13" id="KW-1185">Reference proteome</keyword>
<keyword evidence="6" id="KW-0804">Transcription</keyword>
<reference evidence="12 13" key="2">
    <citation type="submission" date="2020-02" db="EMBL/GenBank/DDBJ databases">
        <title>Candidatus Galacturonibacter soehngenii shows hetero-acetogenic catabolism of galacturonic acid but lacks a canonical carbon monoxide dehydrogenase/acetyl-CoA synthase complex.</title>
        <authorList>
            <person name="Diender M."/>
            <person name="Stouten G.R."/>
            <person name="Petersen J.F."/>
            <person name="Nielsen P.H."/>
            <person name="Dueholm M.S."/>
            <person name="Pronk J.T."/>
            <person name="Van Loosdrecht M.C.M."/>
        </authorList>
    </citation>
    <scope>NUCLEOTIDE SEQUENCE [LARGE SCALE GENOMIC DNA]</scope>
    <source>
        <strain evidence="12">GalUA</strain>
    </source>
</reference>
<dbReference type="GO" id="GO:0006355">
    <property type="term" value="P:regulation of DNA-templated transcription"/>
    <property type="evidence" value="ECO:0007669"/>
    <property type="project" value="InterPro"/>
</dbReference>
<dbReference type="Pfam" id="PF00072">
    <property type="entry name" value="Response_reg"/>
    <property type="match status" value="1"/>
</dbReference>
<evidence type="ECO:0000256" key="9">
    <source>
        <dbReference type="PROSITE-ProRule" id="PRU01091"/>
    </source>
</evidence>
<dbReference type="InterPro" id="IPR036388">
    <property type="entry name" value="WH-like_DNA-bd_sf"/>
</dbReference>
<feature type="domain" description="Response regulatory" evidence="10">
    <location>
        <begin position="5"/>
        <end position="119"/>
    </location>
</feature>
<dbReference type="SMART" id="SM00862">
    <property type="entry name" value="Trans_reg_C"/>
    <property type="match status" value="1"/>
</dbReference>
<evidence type="ECO:0000259" key="11">
    <source>
        <dbReference type="PROSITE" id="PS51755"/>
    </source>
</evidence>
<keyword evidence="3" id="KW-0902">Two-component regulatory system</keyword>
<gene>
    <name evidence="12" type="ORF">F7O84_17945</name>
</gene>
<evidence type="ECO:0000256" key="3">
    <source>
        <dbReference type="ARBA" id="ARBA00023012"/>
    </source>
</evidence>
<dbReference type="SUPFAM" id="SSF52172">
    <property type="entry name" value="CheY-like"/>
    <property type="match status" value="1"/>
</dbReference>
<dbReference type="PANTHER" id="PTHR48111">
    <property type="entry name" value="REGULATOR OF RPOS"/>
    <property type="match status" value="1"/>
</dbReference>
<feature type="DNA-binding region" description="OmpR/PhoB-type" evidence="9">
    <location>
        <begin position="127"/>
        <end position="223"/>
    </location>
</feature>
<keyword evidence="5 9" id="KW-0238">DNA-binding</keyword>
<dbReference type="PROSITE" id="PS51755">
    <property type="entry name" value="OMPR_PHOB"/>
    <property type="match status" value="1"/>
</dbReference>
<keyword evidence="2 8" id="KW-0597">Phosphoprotein</keyword>
<reference evidence="12 13" key="1">
    <citation type="submission" date="2019-09" db="EMBL/GenBank/DDBJ databases">
        <authorList>
            <person name="Valk L.C."/>
        </authorList>
    </citation>
    <scope>NUCLEOTIDE SEQUENCE [LARGE SCALE GENOMIC DNA]</scope>
    <source>
        <strain evidence="12">GalUA</strain>
    </source>
</reference>
<evidence type="ECO:0000313" key="13">
    <source>
        <dbReference type="Proteomes" id="UP000461768"/>
    </source>
</evidence>
<evidence type="ECO:0000256" key="4">
    <source>
        <dbReference type="ARBA" id="ARBA00023015"/>
    </source>
</evidence>
<evidence type="ECO:0000256" key="8">
    <source>
        <dbReference type="PROSITE-ProRule" id="PRU00169"/>
    </source>
</evidence>
<evidence type="ECO:0000313" key="12">
    <source>
        <dbReference type="EMBL" id="KAB1434370.1"/>
    </source>
</evidence>
<dbReference type="RefSeq" id="WP_151148426.1">
    <property type="nucleotide sequence ID" value="NZ_WAGX01000008.1"/>
</dbReference>
<protein>
    <recommendedName>
        <fullName evidence="1">Stage 0 sporulation protein A homolog</fullName>
    </recommendedName>
</protein>
<feature type="domain" description="OmpR/PhoB-type" evidence="11">
    <location>
        <begin position="127"/>
        <end position="223"/>
    </location>
</feature>
<dbReference type="GO" id="GO:0000156">
    <property type="term" value="F:phosphorelay response regulator activity"/>
    <property type="evidence" value="ECO:0007669"/>
    <property type="project" value="TreeGrafter"/>
</dbReference>
<comment type="caution">
    <text evidence="12">The sequence shown here is derived from an EMBL/GenBank/DDBJ whole genome shotgun (WGS) entry which is preliminary data.</text>
</comment>
<dbReference type="Pfam" id="PF00486">
    <property type="entry name" value="Trans_reg_C"/>
    <property type="match status" value="1"/>
</dbReference>
<dbReference type="InterPro" id="IPR011006">
    <property type="entry name" value="CheY-like_superfamily"/>
</dbReference>
<evidence type="ECO:0000256" key="1">
    <source>
        <dbReference type="ARBA" id="ARBA00018672"/>
    </source>
</evidence>
<dbReference type="GO" id="GO:0005829">
    <property type="term" value="C:cytosol"/>
    <property type="evidence" value="ECO:0007669"/>
    <property type="project" value="TreeGrafter"/>
</dbReference>
<dbReference type="Proteomes" id="UP000461768">
    <property type="component" value="Unassembled WGS sequence"/>
</dbReference>